<feature type="compositionally biased region" description="Polar residues" evidence="12">
    <location>
        <begin position="1"/>
        <end position="10"/>
    </location>
</feature>
<name>A0A9C7PUL4_9RHOD</name>
<evidence type="ECO:0000256" key="4">
    <source>
        <dbReference type="ARBA" id="ARBA00022676"/>
    </source>
</evidence>
<reference evidence="13" key="2">
    <citation type="submission" date="2022-01" db="EMBL/GenBank/DDBJ databases">
        <authorList>
            <person name="Hirooka S."/>
            <person name="Miyagishima S.Y."/>
        </authorList>
    </citation>
    <scope>NUCLEOTIDE SEQUENCE</scope>
    <source>
        <strain evidence="13">NBRC 102759</strain>
    </source>
</reference>
<keyword evidence="14" id="KW-1185">Reference proteome</keyword>
<evidence type="ECO:0000256" key="8">
    <source>
        <dbReference type="ARBA" id="ARBA00022989"/>
    </source>
</evidence>
<feature type="transmembrane region" description="Helical" evidence="11">
    <location>
        <begin position="370"/>
        <end position="390"/>
    </location>
</feature>
<evidence type="ECO:0000256" key="3">
    <source>
        <dbReference type="ARBA" id="ARBA00022502"/>
    </source>
</evidence>
<evidence type="ECO:0000256" key="5">
    <source>
        <dbReference type="ARBA" id="ARBA00022679"/>
    </source>
</evidence>
<dbReference type="GO" id="GO:0000026">
    <property type="term" value="F:alpha-1,2-mannosyltransferase activity"/>
    <property type="evidence" value="ECO:0007669"/>
    <property type="project" value="TreeGrafter"/>
</dbReference>
<dbReference type="AlphaFoldDB" id="A0A9C7PUL4"/>
<keyword evidence="9 11" id="KW-0472">Membrane</keyword>
<feature type="transmembrane region" description="Helical" evidence="11">
    <location>
        <begin position="48"/>
        <end position="71"/>
    </location>
</feature>
<dbReference type="GO" id="GO:0006506">
    <property type="term" value="P:GPI anchor biosynthetic process"/>
    <property type="evidence" value="ECO:0007669"/>
    <property type="project" value="UniProtKB-KW"/>
</dbReference>
<comment type="similarity">
    <text evidence="10">Belongs to the glycosyltransferase 22 family. PIGZ subfamily.</text>
</comment>
<reference evidence="13" key="1">
    <citation type="journal article" date="2022" name="Proc. Natl. Acad. Sci. U.S.A.">
        <title>Life cycle and functional genomics of the unicellular red alga Galdieria for elucidating algal and plant evolution and industrial use.</title>
        <authorList>
            <person name="Hirooka S."/>
            <person name="Itabashi T."/>
            <person name="Ichinose T.M."/>
            <person name="Onuma R."/>
            <person name="Fujiwara T."/>
            <person name="Yamashita S."/>
            <person name="Jong L.W."/>
            <person name="Tomita R."/>
            <person name="Iwane A.H."/>
            <person name="Miyagishima S.Y."/>
        </authorList>
    </citation>
    <scope>NUCLEOTIDE SEQUENCE</scope>
    <source>
        <strain evidence="13">NBRC 102759</strain>
    </source>
</reference>
<feature type="transmembrane region" description="Helical" evidence="11">
    <location>
        <begin position="271"/>
        <end position="292"/>
    </location>
</feature>
<feature type="compositionally biased region" description="Basic and acidic residues" evidence="12">
    <location>
        <begin position="12"/>
        <end position="21"/>
    </location>
</feature>
<feature type="transmembrane region" description="Helical" evidence="11">
    <location>
        <begin position="207"/>
        <end position="224"/>
    </location>
</feature>
<keyword evidence="5" id="KW-0808">Transferase</keyword>
<feature type="region of interest" description="Disordered" evidence="12">
    <location>
        <begin position="1"/>
        <end position="21"/>
    </location>
</feature>
<evidence type="ECO:0000256" key="12">
    <source>
        <dbReference type="SAM" id="MobiDB-lite"/>
    </source>
</evidence>
<evidence type="ECO:0000256" key="2">
    <source>
        <dbReference type="ARBA" id="ARBA00004687"/>
    </source>
</evidence>
<comment type="subcellular location">
    <subcellularLocation>
        <location evidence="1 11">Endoplasmic reticulum membrane</location>
        <topology evidence="1 11">Multi-pass membrane protein</topology>
    </subcellularLocation>
</comment>
<sequence>MAASSDSKSLQRLHESPKDEETLRAFTESAKNTSISQRDKRTWKLREVLFSKAYLGLVLLRWLLLCLPGYISNDEYYYTDWASRDVLGLPVVVPEEMDLTPPCHSALAMFLISGFPLYLFKLLKQSLYFQKYLQSFFGNNNNYGRIIVQSGLGVFILPRIVPFILSLFQDVLILKICDRKRSFARNVLFAFGLSWPALCLFPRPTSAIWQSICLLMILLSLLRVEKVRNIFSLYAFATALGIFIDPTFVIYAAGLLPLLLFGSGASSFRKYMMAILVFLVTFLSTCFIFILFDSFYFGTLHISLAGKVIQNPMEWWNQSKEFLADSSLKELLFSISLRGKVLVTSLNYYATVVPWKSWLRFQFQADFTHLLYHLPVLVGPCLLLLFRYMATNSTNMYKELMDEYKKMTSANESRKKKKKKSSTTKSSKSKQQQEEAFFEPIELAIMLAFFALSFSRQQEITQLAPIMTCLSMMTADDLLGRKQKRWMHHLFIAYSITGIVVFGMLHQSGVVSWLLHESIQPSVVGSHSHLICYRTFRPPPSLLGEQLGQFQLYHLGENVTSEQLLSFLSDLETMSNDQPIFVGTSATVALKFDELRVHKTLPGHLTVTDLPATSYGLLTESKFVIYRYWSKISAAVHDATGNE</sequence>
<feature type="transmembrane region" description="Helical" evidence="11">
    <location>
        <begin position="104"/>
        <end position="123"/>
    </location>
</feature>
<comment type="pathway">
    <text evidence="2">Glycolipid biosynthesis; glycosylphosphatidylinositol-anchor biosynthesis.</text>
</comment>
<dbReference type="InterPro" id="IPR005599">
    <property type="entry name" value="GPI_mannosylTrfase"/>
</dbReference>
<gene>
    <name evidence="13" type="ORF">GpartN1_g2008.t1</name>
</gene>
<dbReference type="EMBL" id="BQMJ01000014">
    <property type="protein sequence ID" value="GJQ10217.1"/>
    <property type="molecule type" value="Genomic_DNA"/>
</dbReference>
<evidence type="ECO:0000313" key="14">
    <source>
        <dbReference type="Proteomes" id="UP001061958"/>
    </source>
</evidence>
<dbReference type="OrthoDB" id="10066429at2759"/>
<organism evidence="13 14">
    <name type="scientific">Galdieria partita</name>
    <dbReference type="NCBI Taxonomy" id="83374"/>
    <lineage>
        <taxon>Eukaryota</taxon>
        <taxon>Rhodophyta</taxon>
        <taxon>Bangiophyceae</taxon>
        <taxon>Galdieriales</taxon>
        <taxon>Galdieriaceae</taxon>
        <taxon>Galdieria</taxon>
    </lineage>
</organism>
<evidence type="ECO:0000313" key="13">
    <source>
        <dbReference type="EMBL" id="GJQ10217.1"/>
    </source>
</evidence>
<evidence type="ECO:0000256" key="1">
    <source>
        <dbReference type="ARBA" id="ARBA00004477"/>
    </source>
</evidence>
<keyword evidence="8 11" id="KW-1133">Transmembrane helix</keyword>
<dbReference type="EC" id="2.4.1.-" evidence="11"/>
<evidence type="ECO:0000256" key="6">
    <source>
        <dbReference type="ARBA" id="ARBA00022692"/>
    </source>
</evidence>
<accession>A0A9C7PUL4</accession>
<dbReference type="PANTHER" id="PTHR22760">
    <property type="entry name" value="GLYCOSYLTRANSFERASE"/>
    <property type="match status" value="1"/>
</dbReference>
<feature type="region of interest" description="Disordered" evidence="12">
    <location>
        <begin position="411"/>
        <end position="433"/>
    </location>
</feature>
<protein>
    <recommendedName>
        <fullName evidence="11">Mannosyltransferase</fullName>
        <ecNumber evidence="11">2.4.1.-</ecNumber>
    </recommendedName>
</protein>
<keyword evidence="3" id="KW-0337">GPI-anchor biosynthesis</keyword>
<evidence type="ECO:0000256" key="9">
    <source>
        <dbReference type="ARBA" id="ARBA00023136"/>
    </source>
</evidence>
<keyword evidence="7 11" id="KW-0256">Endoplasmic reticulum</keyword>
<evidence type="ECO:0000256" key="7">
    <source>
        <dbReference type="ARBA" id="ARBA00022824"/>
    </source>
</evidence>
<proteinExistence type="inferred from homology"/>
<evidence type="ECO:0000256" key="10">
    <source>
        <dbReference type="ARBA" id="ARBA00038466"/>
    </source>
</evidence>
<dbReference type="PANTHER" id="PTHR22760:SF3">
    <property type="entry name" value="GPI MANNOSYLTRANSFERASE 4"/>
    <property type="match status" value="1"/>
</dbReference>
<keyword evidence="4 11" id="KW-0328">Glycosyltransferase</keyword>
<comment type="caution">
    <text evidence="13">The sequence shown here is derived from an EMBL/GenBank/DDBJ whole genome shotgun (WGS) entry which is preliminary data.</text>
</comment>
<feature type="transmembrane region" description="Helical" evidence="11">
    <location>
        <begin position="231"/>
        <end position="259"/>
    </location>
</feature>
<evidence type="ECO:0000256" key="11">
    <source>
        <dbReference type="RuleBase" id="RU363075"/>
    </source>
</evidence>
<dbReference type="GO" id="GO:0005789">
    <property type="term" value="C:endoplasmic reticulum membrane"/>
    <property type="evidence" value="ECO:0007669"/>
    <property type="project" value="UniProtKB-SubCell"/>
</dbReference>
<keyword evidence="6 11" id="KW-0812">Transmembrane</keyword>
<dbReference type="Proteomes" id="UP001061958">
    <property type="component" value="Unassembled WGS sequence"/>
</dbReference>
<feature type="transmembrane region" description="Helical" evidence="11">
    <location>
        <begin position="491"/>
        <end position="515"/>
    </location>
</feature>